<evidence type="ECO:0000256" key="6">
    <source>
        <dbReference type="RuleBase" id="RU367044"/>
    </source>
</evidence>
<accession>A0A498JXA9</accession>
<dbReference type="GO" id="GO:0005576">
    <property type="term" value="C:extracellular region"/>
    <property type="evidence" value="ECO:0007669"/>
    <property type="project" value="UniProtKB-SubCell"/>
</dbReference>
<dbReference type="Proteomes" id="UP000290289">
    <property type="component" value="Chromosome 5"/>
</dbReference>
<evidence type="ECO:0000313" key="7">
    <source>
        <dbReference type="EMBL" id="RXH98122.1"/>
    </source>
</evidence>
<dbReference type="PANTHER" id="PTHR31232:SF164">
    <property type="entry name" value="S-PROTEIN HOMOLOG"/>
    <property type="match status" value="1"/>
</dbReference>
<evidence type="ECO:0000256" key="2">
    <source>
        <dbReference type="ARBA" id="ARBA00005581"/>
    </source>
</evidence>
<comment type="caution">
    <text evidence="7">The sequence shown here is derived from an EMBL/GenBank/DDBJ whole genome shotgun (WGS) entry which is preliminary data.</text>
</comment>
<dbReference type="EMBL" id="RDQH01000331">
    <property type="protein sequence ID" value="RXH98122.1"/>
    <property type="molecule type" value="Genomic_DNA"/>
</dbReference>
<evidence type="ECO:0000256" key="3">
    <source>
        <dbReference type="ARBA" id="ARBA00022471"/>
    </source>
</evidence>
<evidence type="ECO:0000256" key="1">
    <source>
        <dbReference type="ARBA" id="ARBA00004613"/>
    </source>
</evidence>
<dbReference type="PANTHER" id="PTHR31232">
    <property type="match status" value="1"/>
</dbReference>
<organism evidence="7 8">
    <name type="scientific">Malus domestica</name>
    <name type="common">Apple</name>
    <name type="synonym">Pyrus malus</name>
    <dbReference type="NCBI Taxonomy" id="3750"/>
    <lineage>
        <taxon>Eukaryota</taxon>
        <taxon>Viridiplantae</taxon>
        <taxon>Streptophyta</taxon>
        <taxon>Embryophyta</taxon>
        <taxon>Tracheophyta</taxon>
        <taxon>Spermatophyta</taxon>
        <taxon>Magnoliopsida</taxon>
        <taxon>eudicotyledons</taxon>
        <taxon>Gunneridae</taxon>
        <taxon>Pentapetalae</taxon>
        <taxon>rosids</taxon>
        <taxon>fabids</taxon>
        <taxon>Rosales</taxon>
        <taxon>Rosaceae</taxon>
        <taxon>Amygdaloideae</taxon>
        <taxon>Maleae</taxon>
        <taxon>Malus</taxon>
    </lineage>
</organism>
<protein>
    <recommendedName>
        <fullName evidence="6">S-protein homolog</fullName>
    </recommendedName>
</protein>
<dbReference type="InterPro" id="IPR010264">
    <property type="entry name" value="Self-incomp_S1"/>
</dbReference>
<evidence type="ECO:0000313" key="8">
    <source>
        <dbReference type="Proteomes" id="UP000290289"/>
    </source>
</evidence>
<evidence type="ECO:0000256" key="4">
    <source>
        <dbReference type="ARBA" id="ARBA00022525"/>
    </source>
</evidence>
<sequence length="289" mass="33795">MRTFFSYTILLLAMTLLAMAAQCNAFNLFPYYFGDYKIHIRNGFSGNNMLKLQCSSMDDDLGEKSVRNGESFTISFHTSILAITSWECHISRSNVPLGIYHVFGCDYSFLKWCDFRECNWDVREDGIYLQDIPINKYVRWYAYPVSNSIFDKMRVHVINGLTNETLNVHCQSKDDDLGSHDVSVNEEYSWKFRLNFGDTTLFFCNLSWKGGHKSFDAYSSAITDECEESDCRWRGTDDGIYLFIIKHKEYVQNITSFEPPMFGKSNDRGFHYLNILCMMLIKWGLQEHW</sequence>
<comment type="subcellular location">
    <subcellularLocation>
        <location evidence="1 6">Secreted</location>
    </subcellularLocation>
</comment>
<dbReference type="Pfam" id="PF05938">
    <property type="entry name" value="Self-incomp_S1"/>
    <property type="match status" value="2"/>
</dbReference>
<keyword evidence="3 6" id="KW-0713">Self-incompatibility</keyword>
<dbReference type="GO" id="GO:0060320">
    <property type="term" value="P:rejection of self pollen"/>
    <property type="evidence" value="ECO:0007669"/>
    <property type="project" value="UniProtKB-KW"/>
</dbReference>
<comment type="similarity">
    <text evidence="2 6">Belongs to the plant self-incompatibility (S1) protein family.</text>
</comment>
<dbReference type="AlphaFoldDB" id="A0A498JXA9"/>
<name>A0A498JXA9_MALDO</name>
<gene>
    <name evidence="7" type="ORF">DVH24_010447</name>
</gene>
<keyword evidence="5 6" id="KW-0732">Signal</keyword>
<keyword evidence="4 6" id="KW-0964">Secreted</keyword>
<evidence type="ECO:0000256" key="5">
    <source>
        <dbReference type="ARBA" id="ARBA00022729"/>
    </source>
</evidence>
<reference evidence="7 8" key="1">
    <citation type="submission" date="2018-10" db="EMBL/GenBank/DDBJ databases">
        <title>A high-quality apple genome assembly.</title>
        <authorList>
            <person name="Hu J."/>
        </authorList>
    </citation>
    <scope>NUCLEOTIDE SEQUENCE [LARGE SCALE GENOMIC DNA]</scope>
    <source>
        <strain evidence="8">cv. HFTH1</strain>
        <tissue evidence="7">Young leaf</tissue>
    </source>
</reference>
<keyword evidence="8" id="KW-1185">Reference proteome</keyword>
<proteinExistence type="inferred from homology"/>
<feature type="signal peptide" evidence="6">
    <location>
        <begin position="1"/>
        <end position="25"/>
    </location>
</feature>
<feature type="chain" id="PRO_5025093857" description="S-protein homolog" evidence="6">
    <location>
        <begin position="26"/>
        <end position="289"/>
    </location>
</feature>